<organism evidence="3 4">
    <name type="scientific">Durusdinium trenchii</name>
    <dbReference type="NCBI Taxonomy" id="1381693"/>
    <lineage>
        <taxon>Eukaryota</taxon>
        <taxon>Sar</taxon>
        <taxon>Alveolata</taxon>
        <taxon>Dinophyceae</taxon>
        <taxon>Suessiales</taxon>
        <taxon>Symbiodiniaceae</taxon>
        <taxon>Durusdinium</taxon>
    </lineage>
</organism>
<proteinExistence type="predicted"/>
<reference evidence="3 4" key="1">
    <citation type="submission" date="2024-02" db="EMBL/GenBank/DDBJ databases">
        <authorList>
            <person name="Chen Y."/>
            <person name="Shah S."/>
            <person name="Dougan E. K."/>
            <person name="Thang M."/>
            <person name="Chan C."/>
        </authorList>
    </citation>
    <scope>NUCLEOTIDE SEQUENCE [LARGE SCALE GENOMIC DNA]</scope>
</reference>
<feature type="transmembrane region" description="Helical" evidence="2">
    <location>
        <begin position="88"/>
        <end position="110"/>
    </location>
</feature>
<name>A0ABP0M4B3_9DINO</name>
<keyword evidence="4" id="KW-1185">Reference proteome</keyword>
<keyword evidence="2" id="KW-0472">Membrane</keyword>
<sequence length="367" mass="39654">MAVPLVRARCSASADKDAGVALGLSLLALIAQVVVRHVMTSSCESSLWIISLVVLILRFADFICGCCSIMRNPVPSRAGFLCDIFKNLVITFLQGIAALVQFILGITTVVQEGCALQGGIGIGSGILLGIQAAEESCIWTIVLCLWCVAGSSPVPGWCDKWVPERAKREARKHRTRLAGCGLQSGSGDLNGSLLEMEGAHGGFAAPHNLMKDELRDLSTRQPSGGSPARPDGPHRLANDGDTRQDHPHQYHFDMVAAAQASGLPQYVGASHWWVKLRRTARDPEVKLWTRDCCSEIYGRQLFVLLGNSSDVRHAAECAALEVLDDQQVSTICLGTGEYLFVEARPGRAEAEEVAILMLPEVRVLSRD</sequence>
<protein>
    <submittedName>
        <fullName evidence="3">Cytochrome P450 704C1</fullName>
    </submittedName>
</protein>
<comment type="caution">
    <text evidence="3">The sequence shown here is derived from an EMBL/GenBank/DDBJ whole genome shotgun (WGS) entry which is preliminary data.</text>
</comment>
<keyword evidence="2" id="KW-1133">Transmembrane helix</keyword>
<feature type="compositionally biased region" description="Basic and acidic residues" evidence="1">
    <location>
        <begin position="231"/>
        <end position="247"/>
    </location>
</feature>
<evidence type="ECO:0000256" key="2">
    <source>
        <dbReference type="SAM" id="Phobius"/>
    </source>
</evidence>
<evidence type="ECO:0000313" key="4">
    <source>
        <dbReference type="Proteomes" id="UP001642464"/>
    </source>
</evidence>
<evidence type="ECO:0000256" key="1">
    <source>
        <dbReference type="SAM" id="MobiDB-lite"/>
    </source>
</evidence>
<feature type="region of interest" description="Disordered" evidence="1">
    <location>
        <begin position="217"/>
        <end position="247"/>
    </location>
</feature>
<dbReference type="EMBL" id="CAXAMM010019524">
    <property type="protein sequence ID" value="CAK9045903.1"/>
    <property type="molecule type" value="Genomic_DNA"/>
</dbReference>
<gene>
    <name evidence="3" type="ORF">SCF082_LOCUS25905</name>
</gene>
<dbReference type="Proteomes" id="UP001642464">
    <property type="component" value="Unassembled WGS sequence"/>
</dbReference>
<feature type="transmembrane region" description="Helical" evidence="2">
    <location>
        <begin position="45"/>
        <end position="67"/>
    </location>
</feature>
<accession>A0ABP0M4B3</accession>
<feature type="transmembrane region" description="Helical" evidence="2">
    <location>
        <begin position="20"/>
        <end position="39"/>
    </location>
</feature>
<evidence type="ECO:0000313" key="3">
    <source>
        <dbReference type="EMBL" id="CAK9045903.1"/>
    </source>
</evidence>
<keyword evidence="2" id="KW-0812">Transmembrane</keyword>